<dbReference type="Proteomes" id="UP001302602">
    <property type="component" value="Unassembled WGS sequence"/>
</dbReference>
<evidence type="ECO:0000313" key="1">
    <source>
        <dbReference type="EMBL" id="KAK4118767.1"/>
    </source>
</evidence>
<reference evidence="1" key="2">
    <citation type="submission" date="2023-05" db="EMBL/GenBank/DDBJ databases">
        <authorList>
            <consortium name="Lawrence Berkeley National Laboratory"/>
            <person name="Steindorff A."/>
            <person name="Hensen N."/>
            <person name="Bonometti L."/>
            <person name="Westerberg I."/>
            <person name="Brannstrom I.O."/>
            <person name="Guillou S."/>
            <person name="Cros-Aarteil S."/>
            <person name="Calhoun S."/>
            <person name="Haridas S."/>
            <person name="Kuo A."/>
            <person name="Mondo S."/>
            <person name="Pangilinan J."/>
            <person name="Riley R."/>
            <person name="Labutti K."/>
            <person name="Andreopoulos B."/>
            <person name="Lipzen A."/>
            <person name="Chen C."/>
            <person name="Yanf M."/>
            <person name="Daum C."/>
            <person name="Ng V."/>
            <person name="Clum A."/>
            <person name="Ohm R."/>
            <person name="Martin F."/>
            <person name="Silar P."/>
            <person name="Natvig D."/>
            <person name="Lalanne C."/>
            <person name="Gautier V."/>
            <person name="Ament-Velasquez S.L."/>
            <person name="Kruys A."/>
            <person name="Hutchinson M.I."/>
            <person name="Powell A.J."/>
            <person name="Barry K."/>
            <person name="Miller A.N."/>
            <person name="Grigoriev I.V."/>
            <person name="Debuchy R."/>
            <person name="Gladieux P."/>
            <person name="Thoren M.H."/>
            <person name="Johannesson H."/>
        </authorList>
    </citation>
    <scope>NUCLEOTIDE SEQUENCE</scope>
    <source>
        <strain evidence="1">CBS 731.68</strain>
    </source>
</reference>
<protein>
    <submittedName>
        <fullName evidence="1">Uncharacterized protein</fullName>
    </submittedName>
</protein>
<comment type="caution">
    <text evidence="1">The sequence shown here is derived from an EMBL/GenBank/DDBJ whole genome shotgun (WGS) entry which is preliminary data.</text>
</comment>
<dbReference type="EMBL" id="MU853260">
    <property type="protein sequence ID" value="KAK4118767.1"/>
    <property type="molecule type" value="Genomic_DNA"/>
</dbReference>
<dbReference type="RefSeq" id="XP_062642540.1">
    <property type="nucleotide sequence ID" value="XM_062786843.1"/>
</dbReference>
<organism evidence="1 2">
    <name type="scientific">Parathielavia appendiculata</name>
    <dbReference type="NCBI Taxonomy" id="2587402"/>
    <lineage>
        <taxon>Eukaryota</taxon>
        <taxon>Fungi</taxon>
        <taxon>Dikarya</taxon>
        <taxon>Ascomycota</taxon>
        <taxon>Pezizomycotina</taxon>
        <taxon>Sordariomycetes</taxon>
        <taxon>Sordariomycetidae</taxon>
        <taxon>Sordariales</taxon>
        <taxon>Chaetomiaceae</taxon>
        <taxon>Parathielavia</taxon>
    </lineage>
</organism>
<name>A0AAN6TQH5_9PEZI</name>
<dbReference type="GeneID" id="87823613"/>
<proteinExistence type="predicted"/>
<gene>
    <name evidence="1" type="ORF">N657DRAFT_327699</name>
</gene>
<dbReference type="AlphaFoldDB" id="A0AAN6TQH5"/>
<evidence type="ECO:0000313" key="2">
    <source>
        <dbReference type="Proteomes" id="UP001302602"/>
    </source>
</evidence>
<keyword evidence="2" id="KW-1185">Reference proteome</keyword>
<reference evidence="1" key="1">
    <citation type="journal article" date="2023" name="Mol. Phylogenet. Evol.">
        <title>Genome-scale phylogeny and comparative genomics of the fungal order Sordariales.</title>
        <authorList>
            <person name="Hensen N."/>
            <person name="Bonometti L."/>
            <person name="Westerberg I."/>
            <person name="Brannstrom I.O."/>
            <person name="Guillou S."/>
            <person name="Cros-Aarteil S."/>
            <person name="Calhoun S."/>
            <person name="Haridas S."/>
            <person name="Kuo A."/>
            <person name="Mondo S."/>
            <person name="Pangilinan J."/>
            <person name="Riley R."/>
            <person name="LaButti K."/>
            <person name="Andreopoulos B."/>
            <person name="Lipzen A."/>
            <person name="Chen C."/>
            <person name="Yan M."/>
            <person name="Daum C."/>
            <person name="Ng V."/>
            <person name="Clum A."/>
            <person name="Steindorff A."/>
            <person name="Ohm R.A."/>
            <person name="Martin F."/>
            <person name="Silar P."/>
            <person name="Natvig D.O."/>
            <person name="Lalanne C."/>
            <person name="Gautier V."/>
            <person name="Ament-Velasquez S.L."/>
            <person name="Kruys A."/>
            <person name="Hutchinson M.I."/>
            <person name="Powell A.J."/>
            <person name="Barry K."/>
            <person name="Miller A.N."/>
            <person name="Grigoriev I.V."/>
            <person name="Debuchy R."/>
            <person name="Gladieux P."/>
            <person name="Hiltunen Thoren M."/>
            <person name="Johannesson H."/>
        </authorList>
    </citation>
    <scope>NUCLEOTIDE SEQUENCE</scope>
    <source>
        <strain evidence="1">CBS 731.68</strain>
    </source>
</reference>
<accession>A0AAN6TQH5</accession>
<sequence length="204" mass="21879">MLWCLRRIARTNSCQKTGATVSIILHRPEDCPGNETSESGMHVLSHNEALDCMGGCSRNVMLVLSGGDRFKCPTIQCLVLSNFSKFSSLPIFATGPAYRTLPYLGTSPVPHFTPVGRGACSIETADPTTSPTRQQTTKRQRQWLRVRCAVANSHSCAASFTPLLPTTSSESWSGGTSQAGCTCFLPSSPRALSSNSPGYVSTNT</sequence>